<keyword evidence="15" id="KW-0472">Membrane</keyword>
<sequence length="102" mass="11502">MTSWTKAPMLNSTLLLTLLSLAGLPPLTGFLPKWLIIQELTKQGTHPSSYNYHHTFTTKPILLPPTDMSLNHHPPTQLHPPHKTMTHQQTSKSCNSHSYLLI</sequence>
<evidence type="ECO:0000256" key="5">
    <source>
        <dbReference type="ARBA" id="ARBA00022448"/>
    </source>
</evidence>
<evidence type="ECO:0000256" key="2">
    <source>
        <dbReference type="ARBA" id="ARBA00007012"/>
    </source>
</evidence>
<reference evidence="20" key="1">
    <citation type="journal article" date="2002" name="Proc. R. Soc. B">
        <title>Unravelling a biogeographical knot: origin of the 'leapfrog' distribution pattern of Australo-Papuan sooty owls (Strigiformes) and logrunners (Passeriformes).</title>
        <authorList>
            <person name="Norman J.A."/>
            <person name="Christidis L."/>
            <person name="Joseph L."/>
            <person name="Slikas B."/>
            <person name="Alpers D."/>
        </authorList>
    </citation>
    <scope>NUCLEOTIDE SEQUENCE</scope>
    <source>
        <strain evidence="20">Tlongi1</strain>
    </source>
</reference>
<comment type="catalytic activity">
    <reaction evidence="17">
        <text>a ubiquinone + NADH + 5 H(+)(in) = a ubiquinol + NAD(+) + 4 H(+)(out)</text>
        <dbReference type="Rhea" id="RHEA:29091"/>
        <dbReference type="Rhea" id="RHEA-COMP:9565"/>
        <dbReference type="Rhea" id="RHEA-COMP:9566"/>
        <dbReference type="ChEBI" id="CHEBI:15378"/>
        <dbReference type="ChEBI" id="CHEBI:16389"/>
        <dbReference type="ChEBI" id="CHEBI:17976"/>
        <dbReference type="ChEBI" id="CHEBI:57540"/>
        <dbReference type="ChEBI" id="CHEBI:57945"/>
        <dbReference type="EC" id="7.1.1.2"/>
    </reaction>
</comment>
<evidence type="ECO:0000256" key="14">
    <source>
        <dbReference type="ARBA" id="ARBA00023128"/>
    </source>
</evidence>
<geneLocation type="mitochondrion" evidence="20"/>
<proteinExistence type="inferred from homology"/>
<dbReference type="Pfam" id="PF00361">
    <property type="entry name" value="Proton_antipo_M"/>
    <property type="match status" value="1"/>
</dbReference>
<evidence type="ECO:0000256" key="7">
    <source>
        <dbReference type="ARBA" id="ARBA00022692"/>
    </source>
</evidence>
<comment type="similarity">
    <text evidence="2">Belongs to the complex I subunit 2 family.</text>
</comment>
<keyword evidence="13" id="KW-0830">Ubiquinone</keyword>
<evidence type="ECO:0000256" key="11">
    <source>
        <dbReference type="ARBA" id="ARBA00022989"/>
    </source>
</evidence>
<dbReference type="InterPro" id="IPR050175">
    <property type="entry name" value="Complex_I_Subunit_2"/>
</dbReference>
<gene>
    <name evidence="20" type="primary">ND2</name>
</gene>
<dbReference type="EC" id="7.1.1.2" evidence="3"/>
<keyword evidence="11" id="KW-1133">Transmembrane helix</keyword>
<feature type="signal peptide" evidence="18">
    <location>
        <begin position="1"/>
        <end position="29"/>
    </location>
</feature>
<dbReference type="InterPro" id="IPR001750">
    <property type="entry name" value="ND/Mrp_TM"/>
</dbReference>
<feature type="domain" description="NADH:quinone oxidoreductase/Mrp antiporter transmembrane" evidence="19">
    <location>
        <begin position="4"/>
        <end position="43"/>
    </location>
</feature>
<evidence type="ECO:0000256" key="10">
    <source>
        <dbReference type="ARBA" id="ARBA00022982"/>
    </source>
</evidence>
<keyword evidence="18" id="KW-0732">Signal</keyword>
<keyword evidence="10" id="KW-0249">Electron transport</keyword>
<keyword evidence="12" id="KW-0520">NAD</keyword>
<keyword evidence="7" id="KW-0812">Transmembrane</keyword>
<comment type="subcellular location">
    <subcellularLocation>
        <location evidence="1">Mitochondrion inner membrane</location>
        <topology evidence="1">Multi-pass membrane protein</topology>
    </subcellularLocation>
</comment>
<organism evidence="20">
    <name type="scientific">Tyto capensis</name>
    <name type="common">African grass-owl</name>
    <dbReference type="NCBI Taxonomy" id="212794"/>
    <lineage>
        <taxon>Eukaryota</taxon>
        <taxon>Metazoa</taxon>
        <taxon>Chordata</taxon>
        <taxon>Craniata</taxon>
        <taxon>Vertebrata</taxon>
        <taxon>Euteleostomi</taxon>
        <taxon>Archelosauria</taxon>
        <taxon>Archosauria</taxon>
        <taxon>Dinosauria</taxon>
        <taxon>Saurischia</taxon>
        <taxon>Theropoda</taxon>
        <taxon>Coelurosauria</taxon>
        <taxon>Aves</taxon>
        <taxon>Neognathae</taxon>
        <taxon>Neoaves</taxon>
        <taxon>Telluraves</taxon>
        <taxon>Strigiformes</taxon>
        <taxon>Tytonidae</taxon>
        <taxon>Tyto</taxon>
    </lineage>
</organism>
<feature type="non-terminal residue" evidence="20">
    <location>
        <position position="102"/>
    </location>
</feature>
<dbReference type="GO" id="GO:0005743">
    <property type="term" value="C:mitochondrial inner membrane"/>
    <property type="evidence" value="ECO:0007669"/>
    <property type="project" value="UniProtKB-SubCell"/>
</dbReference>
<evidence type="ECO:0000256" key="15">
    <source>
        <dbReference type="ARBA" id="ARBA00023136"/>
    </source>
</evidence>
<dbReference type="GO" id="GO:0008137">
    <property type="term" value="F:NADH dehydrogenase (ubiquinone) activity"/>
    <property type="evidence" value="ECO:0007669"/>
    <property type="project" value="UniProtKB-EC"/>
</dbReference>
<evidence type="ECO:0000256" key="18">
    <source>
        <dbReference type="SAM" id="SignalP"/>
    </source>
</evidence>
<evidence type="ECO:0000256" key="16">
    <source>
        <dbReference type="ARBA" id="ARBA00031028"/>
    </source>
</evidence>
<evidence type="ECO:0000256" key="1">
    <source>
        <dbReference type="ARBA" id="ARBA00004448"/>
    </source>
</evidence>
<keyword evidence="14 20" id="KW-0496">Mitochondrion</keyword>
<evidence type="ECO:0000256" key="4">
    <source>
        <dbReference type="ARBA" id="ARBA00021008"/>
    </source>
</evidence>
<dbReference type="GO" id="GO:0006120">
    <property type="term" value="P:mitochondrial electron transport, NADH to ubiquinone"/>
    <property type="evidence" value="ECO:0007669"/>
    <property type="project" value="TreeGrafter"/>
</dbReference>
<evidence type="ECO:0000259" key="19">
    <source>
        <dbReference type="Pfam" id="PF00361"/>
    </source>
</evidence>
<evidence type="ECO:0000256" key="3">
    <source>
        <dbReference type="ARBA" id="ARBA00012944"/>
    </source>
</evidence>
<keyword evidence="8" id="KW-0999">Mitochondrion inner membrane</keyword>
<dbReference type="EMBL" id="AH012376">
    <property type="protein sequence ID" value="AAO03597.1"/>
    <property type="molecule type" value="Genomic_DNA"/>
</dbReference>
<keyword evidence="9" id="KW-1278">Translocase</keyword>
<evidence type="ECO:0000256" key="12">
    <source>
        <dbReference type="ARBA" id="ARBA00023027"/>
    </source>
</evidence>
<dbReference type="PANTHER" id="PTHR46552">
    <property type="entry name" value="NADH-UBIQUINONE OXIDOREDUCTASE CHAIN 2"/>
    <property type="match status" value="1"/>
</dbReference>
<name>Q8HF39_9STRI</name>
<evidence type="ECO:0000313" key="20">
    <source>
        <dbReference type="EMBL" id="AAO03597.1"/>
    </source>
</evidence>
<feature type="chain" id="PRO_5004307039" description="NADH-ubiquinone oxidoreductase chain 2" evidence="18">
    <location>
        <begin position="30"/>
        <end position="102"/>
    </location>
</feature>
<dbReference type="PANTHER" id="PTHR46552:SF1">
    <property type="entry name" value="NADH-UBIQUINONE OXIDOREDUCTASE CHAIN 2"/>
    <property type="match status" value="1"/>
</dbReference>
<keyword evidence="5" id="KW-0813">Transport</keyword>
<keyword evidence="6" id="KW-0679">Respiratory chain</keyword>
<accession>Q8HF39</accession>
<evidence type="ECO:0000256" key="17">
    <source>
        <dbReference type="ARBA" id="ARBA00049551"/>
    </source>
</evidence>
<protein>
    <recommendedName>
        <fullName evidence="4">NADH-ubiquinone oxidoreductase chain 2</fullName>
        <ecNumber evidence="3">7.1.1.2</ecNumber>
    </recommendedName>
    <alternativeName>
        <fullName evidence="16">NADH dehydrogenase subunit 2</fullName>
    </alternativeName>
</protein>
<evidence type="ECO:0000256" key="13">
    <source>
        <dbReference type="ARBA" id="ARBA00023075"/>
    </source>
</evidence>
<evidence type="ECO:0000256" key="9">
    <source>
        <dbReference type="ARBA" id="ARBA00022967"/>
    </source>
</evidence>
<dbReference type="AlphaFoldDB" id="Q8HF39"/>
<evidence type="ECO:0000256" key="8">
    <source>
        <dbReference type="ARBA" id="ARBA00022792"/>
    </source>
</evidence>
<evidence type="ECO:0000256" key="6">
    <source>
        <dbReference type="ARBA" id="ARBA00022660"/>
    </source>
</evidence>
<feature type="non-terminal residue" evidence="20">
    <location>
        <position position="1"/>
    </location>
</feature>